<sequence>MGQTLERLTIAAFSVILMTSSAEADWQYTKWGMSPEDVIAAAPHENGMKIASDDKQNDYQEIEGIYSAERFHFRASMLFVERKLYAVHLATEDGGFQCSDLRRALTDIYGTSVEHGSKLFGRNLLRNTDFDLWKDTAGGNLITLYDSDPCTIVYRSPQEIERRKVKGL</sequence>
<name>A0AB35FJU8_9HYPH</name>
<gene>
    <name evidence="1" type="ORF">HFO74_27205</name>
</gene>
<evidence type="ECO:0000313" key="1">
    <source>
        <dbReference type="EMBL" id="MBY3067066.1"/>
    </source>
</evidence>
<protein>
    <submittedName>
        <fullName evidence="1">Uncharacterized protein</fullName>
    </submittedName>
</protein>
<organism evidence="1 2">
    <name type="scientific">Rhizobium laguerreae</name>
    <dbReference type="NCBI Taxonomy" id="1076926"/>
    <lineage>
        <taxon>Bacteria</taxon>
        <taxon>Pseudomonadati</taxon>
        <taxon>Pseudomonadota</taxon>
        <taxon>Alphaproteobacteria</taxon>
        <taxon>Hyphomicrobiales</taxon>
        <taxon>Rhizobiaceae</taxon>
        <taxon>Rhizobium/Agrobacterium group</taxon>
        <taxon>Rhizobium</taxon>
    </lineage>
</organism>
<dbReference type="EMBL" id="JAAXQQ010000010">
    <property type="protein sequence ID" value="MBY3067066.1"/>
    <property type="molecule type" value="Genomic_DNA"/>
</dbReference>
<proteinExistence type="predicted"/>
<evidence type="ECO:0000313" key="2">
    <source>
        <dbReference type="Proteomes" id="UP000758022"/>
    </source>
</evidence>
<dbReference type="AlphaFoldDB" id="A0AB35FJU8"/>
<dbReference type="RefSeq" id="WP_221979860.1">
    <property type="nucleotide sequence ID" value="NZ_JAAXQQ010000010.1"/>
</dbReference>
<dbReference type="Proteomes" id="UP000758022">
    <property type="component" value="Unassembled WGS sequence"/>
</dbReference>
<comment type="caution">
    <text evidence="1">The sequence shown here is derived from an EMBL/GenBank/DDBJ whole genome shotgun (WGS) entry which is preliminary data.</text>
</comment>
<accession>A0AB35FJU8</accession>
<reference evidence="1" key="1">
    <citation type="submission" date="2020-04" db="EMBL/GenBank/DDBJ databases">
        <title>Global-level population genomics supports evidence of horizontal gene transfer on evolution of Rhizobia in Lentils.</title>
        <authorList>
            <person name="Gai Y."/>
            <person name="Cook D."/>
            <person name="Riely B."/>
        </authorList>
    </citation>
    <scope>NUCLEOTIDE SEQUENCE</scope>
    <source>
        <strain evidence="1">TLR9</strain>
    </source>
</reference>